<gene>
    <name evidence="2" type="ORF">ACIBP5_16790</name>
</gene>
<comment type="caution">
    <text evidence="2">The sequence shown here is derived from an EMBL/GenBank/DDBJ whole genome shotgun (WGS) entry which is preliminary data.</text>
</comment>
<feature type="compositionally biased region" description="Basic and acidic residues" evidence="1">
    <location>
        <begin position="1"/>
        <end position="11"/>
    </location>
</feature>
<evidence type="ECO:0000313" key="2">
    <source>
        <dbReference type="EMBL" id="MFI7441615.1"/>
    </source>
</evidence>
<dbReference type="RefSeq" id="WP_101789081.1">
    <property type="nucleotide sequence ID" value="NZ_JBITMB010000004.1"/>
</dbReference>
<accession>A0ABW8A4B8</accession>
<dbReference type="EMBL" id="JBITMB010000004">
    <property type="protein sequence ID" value="MFI7441615.1"/>
    <property type="molecule type" value="Genomic_DNA"/>
</dbReference>
<keyword evidence="3" id="KW-1185">Reference proteome</keyword>
<evidence type="ECO:0000256" key="1">
    <source>
        <dbReference type="SAM" id="MobiDB-lite"/>
    </source>
</evidence>
<protein>
    <submittedName>
        <fullName evidence="2">Uncharacterized protein</fullName>
    </submittedName>
</protein>
<evidence type="ECO:0000313" key="3">
    <source>
        <dbReference type="Proteomes" id="UP001612928"/>
    </source>
</evidence>
<reference evidence="2 3" key="1">
    <citation type="submission" date="2024-10" db="EMBL/GenBank/DDBJ databases">
        <title>The Natural Products Discovery Center: Release of the First 8490 Sequenced Strains for Exploring Actinobacteria Biosynthetic Diversity.</title>
        <authorList>
            <person name="Kalkreuter E."/>
            <person name="Kautsar S.A."/>
            <person name="Yang D."/>
            <person name="Bader C.D."/>
            <person name="Teijaro C.N."/>
            <person name="Fluegel L."/>
            <person name="Davis C.M."/>
            <person name="Simpson J.R."/>
            <person name="Lauterbach L."/>
            <person name="Steele A.D."/>
            <person name="Gui C."/>
            <person name="Meng S."/>
            <person name="Li G."/>
            <person name="Viehrig K."/>
            <person name="Ye F."/>
            <person name="Su P."/>
            <person name="Kiefer A.F."/>
            <person name="Nichols A."/>
            <person name="Cepeda A.J."/>
            <person name="Yan W."/>
            <person name="Fan B."/>
            <person name="Jiang Y."/>
            <person name="Adhikari A."/>
            <person name="Zheng C.-J."/>
            <person name="Schuster L."/>
            <person name="Cowan T.M."/>
            <person name="Smanski M.J."/>
            <person name="Chevrette M.G."/>
            <person name="De Carvalho L.P.S."/>
            <person name="Shen B."/>
        </authorList>
    </citation>
    <scope>NUCLEOTIDE SEQUENCE [LARGE SCALE GENOMIC DNA]</scope>
    <source>
        <strain evidence="2 3">NPDC049503</strain>
    </source>
</reference>
<dbReference type="Proteomes" id="UP001612928">
    <property type="component" value="Unassembled WGS sequence"/>
</dbReference>
<feature type="region of interest" description="Disordered" evidence="1">
    <location>
        <begin position="1"/>
        <end position="21"/>
    </location>
</feature>
<sequence>MDFETREGRERARGRRALSRERAAYSRLVRKHVGAPSITSAAPPDVRGKIGQNLELRAYICEHLHKR</sequence>
<name>A0ABW8A4B8_9ACTN</name>
<proteinExistence type="predicted"/>
<organism evidence="2 3">
    <name type="scientific">Nonomuraea indica</name>
    <dbReference type="NCBI Taxonomy" id="1581193"/>
    <lineage>
        <taxon>Bacteria</taxon>
        <taxon>Bacillati</taxon>
        <taxon>Actinomycetota</taxon>
        <taxon>Actinomycetes</taxon>
        <taxon>Streptosporangiales</taxon>
        <taxon>Streptosporangiaceae</taxon>
        <taxon>Nonomuraea</taxon>
    </lineage>
</organism>